<dbReference type="OrthoDB" id="28901at2759"/>
<evidence type="ECO:0000313" key="2">
    <source>
        <dbReference type="EMBL" id="TEB28540.1"/>
    </source>
</evidence>
<comment type="caution">
    <text evidence="2">The sequence shown here is derived from an EMBL/GenBank/DDBJ whole genome shotgun (WGS) entry which is preliminary data.</text>
</comment>
<accession>A0A4Y7T324</accession>
<organism evidence="2 3">
    <name type="scientific">Coprinellus micaceus</name>
    <name type="common">Glistening ink-cap mushroom</name>
    <name type="synonym">Coprinus micaceus</name>
    <dbReference type="NCBI Taxonomy" id="71717"/>
    <lineage>
        <taxon>Eukaryota</taxon>
        <taxon>Fungi</taxon>
        <taxon>Dikarya</taxon>
        <taxon>Basidiomycota</taxon>
        <taxon>Agaricomycotina</taxon>
        <taxon>Agaricomycetes</taxon>
        <taxon>Agaricomycetidae</taxon>
        <taxon>Agaricales</taxon>
        <taxon>Agaricineae</taxon>
        <taxon>Psathyrellaceae</taxon>
        <taxon>Coprinellus</taxon>
    </lineage>
</organism>
<dbReference type="Proteomes" id="UP000298030">
    <property type="component" value="Unassembled WGS sequence"/>
</dbReference>
<evidence type="ECO:0000313" key="3">
    <source>
        <dbReference type="Proteomes" id="UP000298030"/>
    </source>
</evidence>
<dbReference type="Pfam" id="PF23290">
    <property type="entry name" value="KOW5_SPT5"/>
    <property type="match status" value="1"/>
</dbReference>
<feature type="domain" description="Spt5 KOW" evidence="1">
    <location>
        <begin position="206"/>
        <end position="244"/>
    </location>
</feature>
<evidence type="ECO:0000259" key="1">
    <source>
        <dbReference type="Pfam" id="PF23290"/>
    </source>
</evidence>
<dbReference type="AlphaFoldDB" id="A0A4Y7T324"/>
<sequence length="254" mass="28435">MSRLLNLKESKPVFNGSAIVPILEVWTLDLQARSVERRFNAGDLRLRRQCHAWIESWRNRLGLLCDGHCRHVHLGYDNARVRLVQPRQLFASRLQSGHRYQQRWVNDGVKGVSGEVHIPLLILDVSVPQACKGRASHTHQPFFAFLHNGDITENSGVFVPRTHCLVLESPKGNAALEAPAADLTQMDPALAQPNPAEAWRAHLIMTVVKGPKKGYVGRIKDTNGNIARVELLGANKVVSINKEKPRNILPDDKL</sequence>
<name>A0A4Y7T324_COPMI</name>
<dbReference type="EMBL" id="QPFP01000032">
    <property type="protein sequence ID" value="TEB28540.1"/>
    <property type="molecule type" value="Genomic_DNA"/>
</dbReference>
<dbReference type="InterPro" id="IPR041978">
    <property type="entry name" value="KOW_Spt5_5"/>
</dbReference>
<protein>
    <recommendedName>
        <fullName evidence="1">Spt5 KOW domain-containing protein</fullName>
    </recommendedName>
</protein>
<proteinExistence type="predicted"/>
<dbReference type="STRING" id="71717.A0A4Y7T324"/>
<reference evidence="2 3" key="1">
    <citation type="journal article" date="2019" name="Nat. Ecol. Evol.">
        <title>Megaphylogeny resolves global patterns of mushroom evolution.</title>
        <authorList>
            <person name="Varga T."/>
            <person name="Krizsan K."/>
            <person name="Foldi C."/>
            <person name="Dima B."/>
            <person name="Sanchez-Garcia M."/>
            <person name="Sanchez-Ramirez S."/>
            <person name="Szollosi G.J."/>
            <person name="Szarkandi J.G."/>
            <person name="Papp V."/>
            <person name="Albert L."/>
            <person name="Andreopoulos W."/>
            <person name="Angelini C."/>
            <person name="Antonin V."/>
            <person name="Barry K.W."/>
            <person name="Bougher N.L."/>
            <person name="Buchanan P."/>
            <person name="Buyck B."/>
            <person name="Bense V."/>
            <person name="Catcheside P."/>
            <person name="Chovatia M."/>
            <person name="Cooper J."/>
            <person name="Damon W."/>
            <person name="Desjardin D."/>
            <person name="Finy P."/>
            <person name="Geml J."/>
            <person name="Haridas S."/>
            <person name="Hughes K."/>
            <person name="Justo A."/>
            <person name="Karasinski D."/>
            <person name="Kautmanova I."/>
            <person name="Kiss B."/>
            <person name="Kocsube S."/>
            <person name="Kotiranta H."/>
            <person name="LaButti K.M."/>
            <person name="Lechner B.E."/>
            <person name="Liimatainen K."/>
            <person name="Lipzen A."/>
            <person name="Lukacs Z."/>
            <person name="Mihaltcheva S."/>
            <person name="Morgado L.N."/>
            <person name="Niskanen T."/>
            <person name="Noordeloos M.E."/>
            <person name="Ohm R.A."/>
            <person name="Ortiz-Santana B."/>
            <person name="Ovrebo C."/>
            <person name="Racz N."/>
            <person name="Riley R."/>
            <person name="Savchenko A."/>
            <person name="Shiryaev A."/>
            <person name="Soop K."/>
            <person name="Spirin V."/>
            <person name="Szebenyi C."/>
            <person name="Tomsovsky M."/>
            <person name="Tulloss R.E."/>
            <person name="Uehling J."/>
            <person name="Grigoriev I.V."/>
            <person name="Vagvolgyi C."/>
            <person name="Papp T."/>
            <person name="Martin F.M."/>
            <person name="Miettinen O."/>
            <person name="Hibbett D.S."/>
            <person name="Nagy L.G."/>
        </authorList>
    </citation>
    <scope>NUCLEOTIDE SEQUENCE [LARGE SCALE GENOMIC DNA]</scope>
    <source>
        <strain evidence="2 3">FP101781</strain>
    </source>
</reference>
<dbReference type="InterPro" id="IPR014722">
    <property type="entry name" value="Rib_uL2_dom2"/>
</dbReference>
<dbReference type="Gene3D" id="2.30.30.30">
    <property type="match status" value="1"/>
</dbReference>
<gene>
    <name evidence="2" type="ORF">FA13DRAFT_1711825</name>
</gene>
<keyword evidence="3" id="KW-1185">Reference proteome</keyword>